<comment type="similarity">
    <text evidence="9">Belongs to the NAD synthetase family.</text>
</comment>
<dbReference type="GO" id="GO:0003952">
    <property type="term" value="F:NAD+ synthase (glutamine-hydrolyzing) activity"/>
    <property type="evidence" value="ECO:0007669"/>
    <property type="project" value="UniProtKB-EC"/>
</dbReference>
<evidence type="ECO:0000256" key="9">
    <source>
        <dbReference type="RuleBase" id="RU003811"/>
    </source>
</evidence>
<keyword evidence="12" id="KW-1185">Reference proteome</keyword>
<feature type="binding site" evidence="7">
    <location>
        <position position="407"/>
    </location>
    <ligand>
        <name>ATP</name>
        <dbReference type="ChEBI" id="CHEBI:30616"/>
    </ligand>
</feature>
<evidence type="ECO:0000256" key="8">
    <source>
        <dbReference type="PIRNR" id="PIRNR006630"/>
    </source>
</evidence>
<dbReference type="InterPro" id="IPR036526">
    <property type="entry name" value="C-N_Hydrolase_sf"/>
</dbReference>
<dbReference type="Gene3D" id="3.40.50.620">
    <property type="entry name" value="HUPs"/>
    <property type="match status" value="1"/>
</dbReference>
<feature type="binding site" evidence="7">
    <location>
        <position position="412"/>
    </location>
    <ligand>
        <name>deamido-NAD(+)</name>
        <dbReference type="ChEBI" id="CHEBI:58437"/>
        <note>ligand shared between two neighboring subunits</note>
    </ligand>
</feature>
<dbReference type="PANTHER" id="PTHR23090:SF9">
    <property type="entry name" value="GLUTAMINE-DEPENDENT NAD(+) SYNTHETASE"/>
    <property type="match status" value="1"/>
</dbReference>
<comment type="function">
    <text evidence="7">Catalyzes the ATP-dependent amidation of deamido-NAD to form NAD. Uses L-glutamine as a nitrogen source.</text>
</comment>
<dbReference type="Proteomes" id="UP001169027">
    <property type="component" value="Unassembled WGS sequence"/>
</dbReference>
<feature type="binding site" evidence="7">
    <location>
        <position position="127"/>
    </location>
    <ligand>
        <name>L-glutamine</name>
        <dbReference type="ChEBI" id="CHEBI:58359"/>
    </ligand>
</feature>
<dbReference type="PANTHER" id="PTHR23090">
    <property type="entry name" value="NH 3 /GLUTAMINE-DEPENDENT NAD + SYNTHETASE"/>
    <property type="match status" value="1"/>
</dbReference>
<organism evidence="11 12">
    <name type="scientific">Variovorax ginsengisoli</name>
    <dbReference type="NCBI Taxonomy" id="363844"/>
    <lineage>
        <taxon>Bacteria</taxon>
        <taxon>Pseudomonadati</taxon>
        <taxon>Pseudomonadota</taxon>
        <taxon>Betaproteobacteria</taxon>
        <taxon>Burkholderiales</taxon>
        <taxon>Comamonadaceae</taxon>
        <taxon>Variovorax</taxon>
    </lineage>
</organism>
<keyword evidence="4 7" id="KW-0547">Nucleotide-binding</keyword>
<sequence length="564" mass="61145">MTLKLAIAQLNFVVGDLAGNARKIVDAARDAYGQGARLLLTPELSICGYAAEDMFLRPAFVTACDDAVRAVAAELADLDGMVVVVGHPTGGSLRSRSVAVQLRHNAASVLSEGRILDTYAKRELPNYQVFDERRYFTPGDGVCVFEAGGIRVGLLICEDAWFDAPAQLAKDGGAEILAVINASPFHVGKEGERVARMAERATAVGLPLVYAHLVGGQDEVVFDGASFALEADGARVVQAESFQERLVFAQLELRATGVGFVRSEGAVAAPRAPEAQLWDALVVGVRDYIGKNGFPGAILGLSGGIDSALVLAIAVDALGKDRVRAVMMPSPYTADISWIDAREMAKRLGVRYDEISIKHTFESFRGALAEEFKGLAEDTTEENLQARIRGTLLMALSNKFGSIVLTTGNKSEMATGYCTLYGDMAGGFAVIKDLLKTTVFALARWRNAHDPYGTGTEPIPERIITRPPSAELRPDQTDQDSLPPYDILDGILARYMEDDEGIDEIIAAGYERAVVERVARLIKINEYKRRQAPVGIRVTHRSFGKDWRYPITSKFNETAGRKTV</sequence>
<proteinExistence type="inferred from homology"/>
<evidence type="ECO:0000256" key="1">
    <source>
        <dbReference type="ARBA" id="ARBA00005188"/>
    </source>
</evidence>
<dbReference type="Pfam" id="PF02540">
    <property type="entry name" value="NAD_synthase"/>
    <property type="match status" value="1"/>
</dbReference>
<feature type="domain" description="CN hydrolase" evidence="10">
    <location>
        <begin position="3"/>
        <end position="253"/>
    </location>
</feature>
<dbReference type="CDD" id="cd00553">
    <property type="entry name" value="NAD_synthase"/>
    <property type="match status" value="1"/>
</dbReference>
<evidence type="ECO:0000256" key="3">
    <source>
        <dbReference type="ARBA" id="ARBA00022598"/>
    </source>
</evidence>
<feature type="active site" description="For glutaminase activity" evidence="7">
    <location>
        <position position="121"/>
    </location>
</feature>
<feature type="binding site" evidence="7">
    <location>
        <position position="183"/>
    </location>
    <ligand>
        <name>L-glutamine</name>
        <dbReference type="ChEBI" id="CHEBI:58359"/>
    </ligand>
</feature>
<dbReference type="NCBIfam" id="TIGR00552">
    <property type="entry name" value="nadE"/>
    <property type="match status" value="1"/>
</dbReference>
<dbReference type="InterPro" id="IPR014729">
    <property type="entry name" value="Rossmann-like_a/b/a_fold"/>
</dbReference>
<feature type="active site" description="Proton acceptor; for glutaminase activity" evidence="7">
    <location>
        <position position="43"/>
    </location>
</feature>
<feature type="active site" description="Nucleophile; for glutaminase activity" evidence="7">
    <location>
        <position position="157"/>
    </location>
</feature>
<dbReference type="InterPro" id="IPR022310">
    <property type="entry name" value="NAD/GMP_synthase"/>
</dbReference>
<dbReference type="EC" id="6.3.5.1" evidence="7 8"/>
<name>A0ABT8S3A7_9BURK</name>
<keyword evidence="3 7" id="KW-0436">Ligase</keyword>
<comment type="caution">
    <text evidence="11">The sequence shown here is derived from an EMBL/GenBank/DDBJ whole genome shotgun (WGS) entry which is preliminary data.</text>
</comment>
<dbReference type="InterPro" id="IPR003694">
    <property type="entry name" value="NAD_synthase"/>
</dbReference>
<comment type="caution">
    <text evidence="7">Lacks conserved residue(s) required for the propagation of feature annotation.</text>
</comment>
<evidence type="ECO:0000256" key="5">
    <source>
        <dbReference type="ARBA" id="ARBA00022840"/>
    </source>
</evidence>
<evidence type="ECO:0000313" key="11">
    <source>
        <dbReference type="EMBL" id="MDO1533410.1"/>
    </source>
</evidence>
<dbReference type="PIRSF" id="PIRSF006630">
    <property type="entry name" value="NADS_GAT"/>
    <property type="match status" value="1"/>
</dbReference>
<dbReference type="InterPro" id="IPR003010">
    <property type="entry name" value="C-N_Hydrolase"/>
</dbReference>
<dbReference type="EMBL" id="JAUKVY010000008">
    <property type="protein sequence ID" value="MDO1533410.1"/>
    <property type="molecule type" value="Genomic_DNA"/>
</dbReference>
<evidence type="ECO:0000259" key="10">
    <source>
        <dbReference type="PROSITE" id="PS50263"/>
    </source>
</evidence>
<comment type="pathway">
    <text evidence="1 7 8">Cofactor biosynthesis; NAD(+) biosynthesis; NAD(+) from deamido-NAD(+) (L-Gln route): step 1/1.</text>
</comment>
<dbReference type="SUPFAM" id="SSF52402">
    <property type="entry name" value="Adenine nucleotide alpha hydrolases-like"/>
    <property type="match status" value="1"/>
</dbReference>
<dbReference type="InterPro" id="IPR014445">
    <property type="entry name" value="Gln-dep_NAD_synthase"/>
</dbReference>
<evidence type="ECO:0000313" key="12">
    <source>
        <dbReference type="Proteomes" id="UP001169027"/>
    </source>
</evidence>
<dbReference type="SUPFAM" id="SSF56317">
    <property type="entry name" value="Carbon-nitrogen hydrolase"/>
    <property type="match status" value="1"/>
</dbReference>
<dbReference type="RefSeq" id="WP_301809939.1">
    <property type="nucleotide sequence ID" value="NZ_JAUJZH010000008.1"/>
</dbReference>
<dbReference type="Pfam" id="PF00795">
    <property type="entry name" value="CN_hydrolase"/>
    <property type="match status" value="1"/>
</dbReference>
<dbReference type="NCBIfam" id="NF010588">
    <property type="entry name" value="PRK13981.1"/>
    <property type="match status" value="1"/>
</dbReference>
<dbReference type="HAMAP" id="MF_02090">
    <property type="entry name" value="NadE_glutamine_dep"/>
    <property type="match status" value="1"/>
</dbReference>
<keyword evidence="5 7" id="KW-0067">ATP-binding</keyword>
<feature type="binding site" evidence="7">
    <location>
        <position position="189"/>
    </location>
    <ligand>
        <name>L-glutamine</name>
        <dbReference type="ChEBI" id="CHEBI:58359"/>
    </ligand>
</feature>
<feature type="binding site" evidence="7">
    <location>
        <position position="383"/>
    </location>
    <ligand>
        <name>deamido-NAD(+)</name>
        <dbReference type="ChEBI" id="CHEBI:58437"/>
        <note>ligand shared between two neighboring subunits</note>
    </ligand>
</feature>
<accession>A0ABT8S3A7</accession>
<gene>
    <name evidence="7" type="primary">nadE</name>
    <name evidence="11" type="ORF">Q2T77_14025</name>
</gene>
<protein>
    <recommendedName>
        <fullName evidence="7 8">Glutamine-dependent NAD(+) synthetase</fullName>
        <ecNumber evidence="7 8">6.3.5.1</ecNumber>
    </recommendedName>
    <alternativeName>
        <fullName evidence="7 8">NAD(+) synthase [glutamine-hydrolyzing]</fullName>
    </alternativeName>
</protein>
<feature type="binding site" evidence="7">
    <location>
        <position position="528"/>
    </location>
    <ligand>
        <name>deamido-NAD(+)</name>
        <dbReference type="ChEBI" id="CHEBI:58437"/>
        <note>ligand shared between two neighboring subunits</note>
    </ligand>
</feature>
<comment type="similarity">
    <text evidence="2 7 8">In the C-terminal section; belongs to the NAD synthetase family.</text>
</comment>
<dbReference type="Gene3D" id="3.60.110.10">
    <property type="entry name" value="Carbon-nitrogen hydrolase"/>
    <property type="match status" value="1"/>
</dbReference>
<evidence type="ECO:0000256" key="2">
    <source>
        <dbReference type="ARBA" id="ARBA00007145"/>
    </source>
</evidence>
<evidence type="ECO:0000256" key="4">
    <source>
        <dbReference type="ARBA" id="ARBA00022741"/>
    </source>
</evidence>
<evidence type="ECO:0000256" key="6">
    <source>
        <dbReference type="ARBA" id="ARBA00023027"/>
    </source>
</evidence>
<feature type="binding site" evidence="7">
    <location>
        <begin position="300"/>
        <end position="307"/>
    </location>
    <ligand>
        <name>ATP</name>
        <dbReference type="ChEBI" id="CHEBI:30616"/>
    </ligand>
</feature>
<dbReference type="PROSITE" id="PS50263">
    <property type="entry name" value="CN_HYDROLASE"/>
    <property type="match status" value="1"/>
</dbReference>
<dbReference type="CDD" id="cd07570">
    <property type="entry name" value="GAT_Gln-NAD-synth"/>
    <property type="match status" value="1"/>
</dbReference>
<evidence type="ECO:0000256" key="7">
    <source>
        <dbReference type="HAMAP-Rule" id="MF_02090"/>
    </source>
</evidence>
<reference evidence="11" key="1">
    <citation type="submission" date="2023-06" db="EMBL/GenBank/DDBJ databases">
        <authorList>
            <person name="Jiang Y."/>
            <person name="Liu Q."/>
        </authorList>
    </citation>
    <scope>NUCLEOTIDE SEQUENCE</scope>
    <source>
        <strain evidence="11">CGMCC 1.12090</strain>
    </source>
</reference>
<comment type="catalytic activity">
    <reaction evidence="7 8">
        <text>deamido-NAD(+) + L-glutamine + ATP + H2O = L-glutamate + AMP + diphosphate + NAD(+) + H(+)</text>
        <dbReference type="Rhea" id="RHEA:24384"/>
        <dbReference type="ChEBI" id="CHEBI:15377"/>
        <dbReference type="ChEBI" id="CHEBI:15378"/>
        <dbReference type="ChEBI" id="CHEBI:29985"/>
        <dbReference type="ChEBI" id="CHEBI:30616"/>
        <dbReference type="ChEBI" id="CHEBI:33019"/>
        <dbReference type="ChEBI" id="CHEBI:57540"/>
        <dbReference type="ChEBI" id="CHEBI:58359"/>
        <dbReference type="ChEBI" id="CHEBI:58437"/>
        <dbReference type="ChEBI" id="CHEBI:456215"/>
        <dbReference type="EC" id="6.3.5.1"/>
    </reaction>
</comment>
<keyword evidence="6 7" id="KW-0520">NAD</keyword>